<dbReference type="AlphaFoldDB" id="A0A060N8N9"/>
<organism evidence="1">
    <name type="scientific">Clostridium botulinum B str. Osaka05</name>
    <dbReference type="NCBI Taxonomy" id="1407017"/>
    <lineage>
        <taxon>Bacteria</taxon>
        <taxon>Bacillati</taxon>
        <taxon>Bacillota</taxon>
        <taxon>Clostridia</taxon>
        <taxon>Eubacteriales</taxon>
        <taxon>Clostridiaceae</taxon>
        <taxon>Clostridium</taxon>
    </lineage>
</organism>
<name>A0A060N8N9_CLOBO</name>
<protein>
    <submittedName>
        <fullName evidence="1">DNA primase</fullName>
    </submittedName>
</protein>
<accession>A0A060N8N9</accession>
<dbReference type="HOGENOM" id="CLU_2804801_0_0_9"/>
<sequence length="67" mass="8141">MLKVSFNYTDRFNQLCTMEHTYDKKVLESRNDIELLTEEFIMFLRSTGFKDEDIQKYVLKIINDKLK</sequence>
<dbReference type="EMBL" id="BA000058">
    <property type="protein sequence ID" value="BAO04823.1"/>
    <property type="molecule type" value="Genomic_DNA"/>
</dbReference>
<reference evidence="1" key="1">
    <citation type="submission" date="2013-10" db="EMBL/GenBank/DDBJ databases">
        <title>Draft genome sequence of Clostridium botulinum type B strain Osaka05.</title>
        <authorList>
            <person name="Sakaguchi Y."/>
            <person name="Hosomi K."/>
            <person name="Uchiyama J."/>
            <person name="Ogura Y."/>
            <person name="Sakaguchi M."/>
            <person name="Kohda T."/>
            <person name="Mukamoto M."/>
            <person name="Misawa N."/>
            <person name="Matsuzaki S."/>
            <person name="Hayashi T."/>
            <person name="Kozaki S."/>
        </authorList>
    </citation>
    <scope>NUCLEOTIDE SEQUENCE</scope>
    <source>
        <strain evidence="1">Osaka05</strain>
    </source>
</reference>
<gene>
    <name evidence="1" type="ORF">CBO05P1_104</name>
</gene>
<dbReference type="RefSeq" id="WP_030031889.1">
    <property type="nucleotide sequence ID" value="NZ_BA000058.1"/>
</dbReference>
<dbReference type="Proteomes" id="UP000054164">
    <property type="component" value="Unassembled WGS sequence"/>
</dbReference>
<proteinExistence type="predicted"/>
<evidence type="ECO:0000313" key="1">
    <source>
        <dbReference type="EMBL" id="BAO04823.1"/>
    </source>
</evidence>